<feature type="domain" description="HTH luxR-type" evidence="8">
    <location>
        <begin position="183"/>
        <end position="248"/>
    </location>
</feature>
<dbReference type="SUPFAM" id="SSF46894">
    <property type="entry name" value="C-terminal effector domain of the bipartite response regulators"/>
    <property type="match status" value="1"/>
</dbReference>
<sequence>MAEGEQGRFRVLIADDHPDGREGMRDILSLDADFLLVGEAQTGEEAVEAAARLRPDLVLMDVRMPGIGGLEATQRIKQANPAVKVVMVTVSGDITHLFEALKRGAQGYLLKNLTPSAWHEYLRSVAFDEAPMTRELAYQLLREFDTAPEQRSGRSDGAGPGGNSAALDAAGMLEAPELGSAEGDRHVTPLTGREREILERVAMGESNRVVAETLGISEHTVKNHLKNILQKLHLDNRVQLTRYALQQGLVERRD</sequence>
<evidence type="ECO:0000313" key="10">
    <source>
        <dbReference type="EMBL" id="PZD94825.1"/>
    </source>
</evidence>
<organism evidence="10 11">
    <name type="scientific">Paenibacillus sambharensis</name>
    <dbReference type="NCBI Taxonomy" id="1803190"/>
    <lineage>
        <taxon>Bacteria</taxon>
        <taxon>Bacillati</taxon>
        <taxon>Bacillota</taxon>
        <taxon>Bacilli</taxon>
        <taxon>Bacillales</taxon>
        <taxon>Paenibacillaceae</taxon>
        <taxon>Paenibacillus</taxon>
    </lineage>
</organism>
<dbReference type="PRINTS" id="PR00038">
    <property type="entry name" value="HTHLUXR"/>
</dbReference>
<dbReference type="InterPro" id="IPR001789">
    <property type="entry name" value="Sig_transdc_resp-reg_receiver"/>
</dbReference>
<evidence type="ECO:0000256" key="1">
    <source>
        <dbReference type="ARBA" id="ARBA00022553"/>
    </source>
</evidence>
<proteinExistence type="predicted"/>
<evidence type="ECO:0000256" key="5">
    <source>
        <dbReference type="ARBA" id="ARBA00023163"/>
    </source>
</evidence>
<evidence type="ECO:0000256" key="6">
    <source>
        <dbReference type="PROSITE-ProRule" id="PRU00169"/>
    </source>
</evidence>
<reference evidence="10 11" key="1">
    <citation type="submission" date="2018-06" db="EMBL/GenBank/DDBJ databases">
        <title>Paenibacillus imtechensis sp. nov.</title>
        <authorList>
            <person name="Pinnaka A.K."/>
            <person name="Singh H."/>
            <person name="Kaur M."/>
        </authorList>
    </citation>
    <scope>NUCLEOTIDE SEQUENCE [LARGE SCALE GENOMIC DNA]</scope>
    <source>
        <strain evidence="10 11">SMB1</strain>
    </source>
</reference>
<dbReference type="SUPFAM" id="SSF52172">
    <property type="entry name" value="CheY-like"/>
    <property type="match status" value="1"/>
</dbReference>
<evidence type="ECO:0000259" key="8">
    <source>
        <dbReference type="PROSITE" id="PS50043"/>
    </source>
</evidence>
<dbReference type="SMART" id="SM00421">
    <property type="entry name" value="HTH_LUXR"/>
    <property type="match status" value="1"/>
</dbReference>
<keyword evidence="3" id="KW-0805">Transcription regulation</keyword>
<keyword evidence="2" id="KW-0902">Two-component regulatory system</keyword>
<dbReference type="Proteomes" id="UP000249522">
    <property type="component" value="Unassembled WGS sequence"/>
</dbReference>
<feature type="modified residue" description="4-aspartylphosphate" evidence="6">
    <location>
        <position position="61"/>
    </location>
</feature>
<keyword evidence="5" id="KW-0804">Transcription</keyword>
<keyword evidence="1 6" id="KW-0597">Phosphoprotein</keyword>
<dbReference type="OrthoDB" id="9780153at2"/>
<dbReference type="InterPro" id="IPR000792">
    <property type="entry name" value="Tscrpt_reg_LuxR_C"/>
</dbReference>
<dbReference type="PROSITE" id="PS00622">
    <property type="entry name" value="HTH_LUXR_1"/>
    <property type="match status" value="1"/>
</dbReference>
<dbReference type="Gene3D" id="3.40.50.2300">
    <property type="match status" value="1"/>
</dbReference>
<dbReference type="EMBL" id="QKRB01000049">
    <property type="protein sequence ID" value="PZD94825.1"/>
    <property type="molecule type" value="Genomic_DNA"/>
</dbReference>
<dbReference type="InterPro" id="IPR036388">
    <property type="entry name" value="WH-like_DNA-bd_sf"/>
</dbReference>
<accession>A0A2W1LIU9</accession>
<name>A0A2W1LIU9_9BACL</name>
<dbReference type="InterPro" id="IPR039420">
    <property type="entry name" value="WalR-like"/>
</dbReference>
<dbReference type="SMART" id="SM00448">
    <property type="entry name" value="REC"/>
    <property type="match status" value="1"/>
</dbReference>
<dbReference type="GO" id="GO:0000160">
    <property type="term" value="P:phosphorelay signal transduction system"/>
    <property type="evidence" value="ECO:0007669"/>
    <property type="project" value="UniProtKB-KW"/>
</dbReference>
<dbReference type="GO" id="GO:0006355">
    <property type="term" value="P:regulation of DNA-templated transcription"/>
    <property type="evidence" value="ECO:0007669"/>
    <property type="project" value="InterPro"/>
</dbReference>
<evidence type="ECO:0000313" key="11">
    <source>
        <dbReference type="Proteomes" id="UP000249522"/>
    </source>
</evidence>
<evidence type="ECO:0000256" key="4">
    <source>
        <dbReference type="ARBA" id="ARBA00023125"/>
    </source>
</evidence>
<dbReference type="PROSITE" id="PS50043">
    <property type="entry name" value="HTH_LUXR_2"/>
    <property type="match status" value="1"/>
</dbReference>
<dbReference type="Gene3D" id="1.10.10.10">
    <property type="entry name" value="Winged helix-like DNA-binding domain superfamily/Winged helix DNA-binding domain"/>
    <property type="match status" value="1"/>
</dbReference>
<feature type="domain" description="Response regulatory" evidence="9">
    <location>
        <begin position="10"/>
        <end position="126"/>
    </location>
</feature>
<protein>
    <submittedName>
        <fullName evidence="10">DNA-binding response regulator</fullName>
    </submittedName>
</protein>
<dbReference type="InterPro" id="IPR011006">
    <property type="entry name" value="CheY-like_superfamily"/>
</dbReference>
<comment type="caution">
    <text evidence="10">The sequence shown here is derived from an EMBL/GenBank/DDBJ whole genome shotgun (WGS) entry which is preliminary data.</text>
</comment>
<dbReference type="Pfam" id="PF00196">
    <property type="entry name" value="GerE"/>
    <property type="match status" value="1"/>
</dbReference>
<dbReference type="Pfam" id="PF00072">
    <property type="entry name" value="Response_reg"/>
    <property type="match status" value="1"/>
</dbReference>
<keyword evidence="11" id="KW-1185">Reference proteome</keyword>
<dbReference type="InterPro" id="IPR058245">
    <property type="entry name" value="NreC/VraR/RcsB-like_REC"/>
</dbReference>
<gene>
    <name evidence="10" type="ORF">DNH61_16150</name>
</gene>
<dbReference type="PROSITE" id="PS50110">
    <property type="entry name" value="RESPONSE_REGULATORY"/>
    <property type="match status" value="1"/>
</dbReference>
<keyword evidence="4 10" id="KW-0238">DNA-binding</keyword>
<evidence type="ECO:0000256" key="2">
    <source>
        <dbReference type="ARBA" id="ARBA00023012"/>
    </source>
</evidence>
<dbReference type="AlphaFoldDB" id="A0A2W1LIU9"/>
<evidence type="ECO:0000259" key="9">
    <source>
        <dbReference type="PROSITE" id="PS50110"/>
    </source>
</evidence>
<dbReference type="CDD" id="cd06170">
    <property type="entry name" value="LuxR_C_like"/>
    <property type="match status" value="1"/>
</dbReference>
<dbReference type="InterPro" id="IPR016032">
    <property type="entry name" value="Sig_transdc_resp-reg_C-effctor"/>
</dbReference>
<evidence type="ECO:0000256" key="3">
    <source>
        <dbReference type="ARBA" id="ARBA00023015"/>
    </source>
</evidence>
<dbReference type="CDD" id="cd17535">
    <property type="entry name" value="REC_NarL-like"/>
    <property type="match status" value="1"/>
</dbReference>
<evidence type="ECO:0000256" key="7">
    <source>
        <dbReference type="SAM" id="MobiDB-lite"/>
    </source>
</evidence>
<feature type="region of interest" description="Disordered" evidence="7">
    <location>
        <begin position="147"/>
        <end position="167"/>
    </location>
</feature>
<dbReference type="RefSeq" id="WP_111147722.1">
    <property type="nucleotide sequence ID" value="NZ_QKRB01000049.1"/>
</dbReference>
<dbReference type="GO" id="GO:0003677">
    <property type="term" value="F:DNA binding"/>
    <property type="evidence" value="ECO:0007669"/>
    <property type="project" value="UniProtKB-KW"/>
</dbReference>
<dbReference type="PANTHER" id="PTHR43214">
    <property type="entry name" value="TWO-COMPONENT RESPONSE REGULATOR"/>
    <property type="match status" value="1"/>
</dbReference>